<name>W7HHS0_9PEZI</name>
<gene>
    <name evidence="2" type="ORF">DRE_07607</name>
</gene>
<feature type="compositionally biased region" description="Polar residues" evidence="1">
    <location>
        <begin position="124"/>
        <end position="133"/>
    </location>
</feature>
<protein>
    <submittedName>
        <fullName evidence="2">Uncharacterized protein</fullName>
    </submittedName>
</protein>
<feature type="compositionally biased region" description="Low complexity" evidence="1">
    <location>
        <begin position="98"/>
        <end position="107"/>
    </location>
</feature>
<feature type="region of interest" description="Disordered" evidence="1">
    <location>
        <begin position="97"/>
        <end position="152"/>
    </location>
</feature>
<dbReference type="AlphaFoldDB" id="W7HHS0"/>
<evidence type="ECO:0000256" key="1">
    <source>
        <dbReference type="SAM" id="MobiDB-lite"/>
    </source>
</evidence>
<dbReference type="EMBL" id="KI966464">
    <property type="protein sequence ID" value="EWC43421.1"/>
    <property type="molecule type" value="Genomic_DNA"/>
</dbReference>
<proteinExistence type="predicted"/>
<dbReference type="Proteomes" id="UP000024837">
    <property type="component" value="Unassembled WGS sequence"/>
</dbReference>
<evidence type="ECO:0000313" key="3">
    <source>
        <dbReference type="Proteomes" id="UP000024837"/>
    </source>
</evidence>
<evidence type="ECO:0000313" key="2">
    <source>
        <dbReference type="EMBL" id="EWC43421.1"/>
    </source>
</evidence>
<reference evidence="2 3" key="1">
    <citation type="submission" date="2013-05" db="EMBL/GenBank/DDBJ databases">
        <title>Drechslerella stenobrocha genome reveals carnivorous origination and mechanical trapping mechanism of predatory fungi.</title>
        <authorList>
            <person name="Liu X."/>
            <person name="Zhang W."/>
            <person name="Liu K."/>
        </authorList>
    </citation>
    <scope>NUCLEOTIDE SEQUENCE [LARGE SCALE GENOMIC DNA]</scope>
    <source>
        <strain evidence="2 3">248</strain>
    </source>
</reference>
<feature type="compositionally biased region" description="Pro residues" evidence="1">
    <location>
        <begin position="111"/>
        <end position="122"/>
    </location>
</feature>
<dbReference type="OrthoDB" id="5430544at2759"/>
<organism evidence="2 3">
    <name type="scientific">Drechslerella stenobrocha 248</name>
    <dbReference type="NCBI Taxonomy" id="1043628"/>
    <lineage>
        <taxon>Eukaryota</taxon>
        <taxon>Fungi</taxon>
        <taxon>Dikarya</taxon>
        <taxon>Ascomycota</taxon>
        <taxon>Pezizomycotina</taxon>
        <taxon>Orbiliomycetes</taxon>
        <taxon>Orbiliales</taxon>
        <taxon>Orbiliaceae</taxon>
        <taxon>Drechslerella</taxon>
    </lineage>
</organism>
<dbReference type="HOGENOM" id="CLU_1151780_0_0_1"/>
<keyword evidence="3" id="KW-1185">Reference proteome</keyword>
<sequence>MADELGSWINGNGEMPSLTDEELLTLLAAADASIDPSLHLADQIQTFSLPSLPPLQENFKRKLKAVPASSSSSKCPRKNHYIRIPLTIAPRFLRPALPSSSSTSSPSMKPYIPPLQTPPPRYEPNSSNPTTATAPPKHTSTHPIPSPPPSYPHSHAVHFPKCGHTSSHHVYAPLQRPRARLCICPYIPAVLPKVALNDGDNDGVAVPSHSRMGRIVGAGLELQVDEESVCDACTERGRRRR</sequence>
<accession>W7HHS0</accession>